<dbReference type="OMA" id="MRCDPVR"/>
<keyword evidence="5" id="KW-0808">Transferase</keyword>
<dbReference type="InterPro" id="IPR036890">
    <property type="entry name" value="HATPase_C_sf"/>
</dbReference>
<organism evidence="12 15">
    <name type="scientific">Streptococcus agalactiae</name>
    <dbReference type="NCBI Taxonomy" id="1311"/>
    <lineage>
        <taxon>Bacteria</taxon>
        <taxon>Bacillati</taxon>
        <taxon>Bacillota</taxon>
        <taxon>Bacilli</taxon>
        <taxon>Lactobacillales</taxon>
        <taxon>Streptococcaceae</taxon>
        <taxon>Streptococcus</taxon>
    </lineage>
</organism>
<dbReference type="SMART" id="SM00387">
    <property type="entry name" value="HATPase_c"/>
    <property type="match status" value="1"/>
</dbReference>
<dbReference type="InterPro" id="IPR036097">
    <property type="entry name" value="HisK_dim/P_sf"/>
</dbReference>
<sequence>MKLKYYIVIGYLISMLITVAGVFFGLNHMLIETRGVYYILSVTIIACIVGGIVNLFLLSSVFTSLKKLKQKMKDISQRCFDTKAQICSPQEFKDLETAFNQMSSELESTFKSLNESEREKTMMIAQLSHDIKTPITSIQSTVEGILDGIISEEEVNYYLNTISRQTNRLNHLVEELSFITLETMSDTAEPHKEETIYLDKLLIDILSEFQLVFEKENRQVMIDVAPDVSKLSSQYDKLSRILLNLISNAVKYSDPGSPLTIKAYSNRQDIVIDIIDQGYGIKDEDLASIFNRLYRVESSRNMKTGGHGLGLYIARQLAHQLNGDILVESQYQKGSKFSLVLKLQK</sequence>
<dbReference type="GO" id="GO:0005886">
    <property type="term" value="C:plasma membrane"/>
    <property type="evidence" value="ECO:0007669"/>
    <property type="project" value="TreeGrafter"/>
</dbReference>
<gene>
    <name evidence="12" type="ORF">AX245_03580</name>
    <name evidence="13" type="ORF">C4618_01505</name>
    <name evidence="11" type="ORF">WA45_09200</name>
</gene>
<keyword evidence="8" id="KW-0812">Transmembrane</keyword>
<evidence type="ECO:0000313" key="11">
    <source>
        <dbReference type="EMBL" id="KLJ28034.1"/>
    </source>
</evidence>
<dbReference type="RefSeq" id="WP_000770240.1">
    <property type="nucleotide sequence ID" value="NZ_AP018935.1"/>
</dbReference>
<dbReference type="InterPro" id="IPR005467">
    <property type="entry name" value="His_kinase_dom"/>
</dbReference>
<dbReference type="InterPro" id="IPR003594">
    <property type="entry name" value="HATPase_dom"/>
</dbReference>
<dbReference type="Proteomes" id="UP000256718">
    <property type="component" value="Unassembled WGS sequence"/>
</dbReference>
<dbReference type="GO" id="GO:0000155">
    <property type="term" value="F:phosphorelay sensor kinase activity"/>
    <property type="evidence" value="ECO:0007669"/>
    <property type="project" value="InterPro"/>
</dbReference>
<evidence type="ECO:0000313" key="14">
    <source>
        <dbReference type="Proteomes" id="UP000035174"/>
    </source>
</evidence>
<reference evidence="11 14" key="1">
    <citation type="journal article" date="2015" name="PLoS ONE">
        <title>Genomic analysis reveals the molecular basis for capsule loss in the group B streptococcus population.</title>
        <authorList>
            <consortium name="DEVANI Consortium"/>
            <person name="Rosini R."/>
            <person name="Campisi E."/>
            <person name="De Chiara M."/>
            <person name="Tettelin H."/>
            <person name="Rinaudo D."/>
            <person name="Toniolo C."/>
            <person name="Metruccio M."/>
            <person name="Guidotti S."/>
            <person name="Sorensen U.B."/>
            <person name="Kilian M."/>
            <person name="Ramirez M."/>
            <person name="Janulczyk R."/>
            <person name="Donati C."/>
            <person name="Grandi G."/>
            <person name="Margarit I."/>
        </authorList>
    </citation>
    <scope>NUCLEOTIDE SEQUENCE [LARGE SCALE GENOMIC DNA]</scope>
    <source>
        <strain evidence="11 14">ES-PW-063</strain>
    </source>
</reference>
<accession>A0A0E1EL67</accession>
<comment type="catalytic activity">
    <reaction evidence="1">
        <text>ATP + protein L-histidine = ADP + protein N-phospho-L-histidine.</text>
        <dbReference type="EC" id="2.7.13.3"/>
    </reaction>
</comment>
<dbReference type="Gene3D" id="6.10.340.10">
    <property type="match status" value="1"/>
</dbReference>
<dbReference type="EMBL" id="LCVB01000033">
    <property type="protein sequence ID" value="KLJ28034.1"/>
    <property type="molecule type" value="Genomic_DNA"/>
</dbReference>
<dbReference type="GO" id="GO:0016036">
    <property type="term" value="P:cellular response to phosphate starvation"/>
    <property type="evidence" value="ECO:0007669"/>
    <property type="project" value="TreeGrafter"/>
</dbReference>
<dbReference type="GO" id="GO:0004721">
    <property type="term" value="F:phosphoprotein phosphatase activity"/>
    <property type="evidence" value="ECO:0007669"/>
    <property type="project" value="TreeGrafter"/>
</dbReference>
<evidence type="ECO:0000313" key="13">
    <source>
        <dbReference type="EMBL" id="RDY91181.1"/>
    </source>
</evidence>
<dbReference type="Gene3D" id="3.30.565.10">
    <property type="entry name" value="Histidine kinase-like ATPase, C-terminal domain"/>
    <property type="match status" value="1"/>
</dbReference>
<dbReference type="Pfam" id="PF02518">
    <property type="entry name" value="HATPase_c"/>
    <property type="match status" value="1"/>
</dbReference>
<evidence type="ECO:0000256" key="6">
    <source>
        <dbReference type="ARBA" id="ARBA00022777"/>
    </source>
</evidence>
<feature type="domain" description="Histidine kinase" evidence="9">
    <location>
        <begin position="126"/>
        <end position="345"/>
    </location>
</feature>
<dbReference type="FunFam" id="3.30.565.10:FF:000006">
    <property type="entry name" value="Sensor histidine kinase WalK"/>
    <property type="match status" value="1"/>
</dbReference>
<evidence type="ECO:0000259" key="9">
    <source>
        <dbReference type="PROSITE" id="PS50109"/>
    </source>
</evidence>
<keyword evidence="8" id="KW-0472">Membrane</keyword>
<evidence type="ECO:0000256" key="2">
    <source>
        <dbReference type="ARBA" id="ARBA00004370"/>
    </source>
</evidence>
<dbReference type="KEGG" id="sage:EN72_02335"/>
<dbReference type="InterPro" id="IPR003661">
    <property type="entry name" value="HisK_dim/P_dom"/>
</dbReference>
<dbReference type="InterPro" id="IPR050351">
    <property type="entry name" value="BphY/WalK/GraS-like"/>
</dbReference>
<dbReference type="PROSITE" id="PS50109">
    <property type="entry name" value="HIS_KIN"/>
    <property type="match status" value="1"/>
</dbReference>
<name>A0A0E1EL67_STRAG</name>
<dbReference type="SUPFAM" id="SSF55874">
    <property type="entry name" value="ATPase domain of HSP90 chaperone/DNA topoisomerase II/histidine kinase"/>
    <property type="match status" value="1"/>
</dbReference>
<dbReference type="InterPro" id="IPR003660">
    <property type="entry name" value="HAMP_dom"/>
</dbReference>
<protein>
    <recommendedName>
        <fullName evidence="3">histidine kinase</fullName>
        <ecNumber evidence="3">2.7.13.3</ecNumber>
    </recommendedName>
</protein>
<dbReference type="PANTHER" id="PTHR45453:SF1">
    <property type="entry name" value="PHOSPHATE REGULON SENSOR PROTEIN PHOR"/>
    <property type="match status" value="1"/>
</dbReference>
<dbReference type="CDD" id="cd06225">
    <property type="entry name" value="HAMP"/>
    <property type="match status" value="1"/>
</dbReference>
<reference evidence="13 16" key="3">
    <citation type="journal article" date="2018" name="Emerg. Microbes Infect.">
        <title>Phenotypic and molecular analysis of nontypeable Group B streptococci: identification of cps2a and hybrid cps2a/cps5 Group B streptococcal capsule gene clusters.</title>
        <authorList>
            <person name="Alhhazmi A."/>
            <person name="Tyrrell G.J."/>
        </authorList>
    </citation>
    <scope>NUCLEOTIDE SEQUENCE [LARGE SCALE GENOMIC DNA]</scope>
    <source>
        <strain evidence="13 16">PLGBS17</strain>
    </source>
</reference>
<dbReference type="Proteomes" id="UP000035174">
    <property type="component" value="Unassembled WGS sequence"/>
</dbReference>
<proteinExistence type="predicted"/>
<comment type="caution">
    <text evidence="12">The sequence shown here is derived from an EMBL/GenBank/DDBJ whole genome shotgun (WGS) entry which is preliminary data.</text>
</comment>
<evidence type="ECO:0000313" key="12">
    <source>
        <dbReference type="EMBL" id="OCM70918.1"/>
    </source>
</evidence>
<evidence type="ECO:0000256" key="4">
    <source>
        <dbReference type="ARBA" id="ARBA00022553"/>
    </source>
</evidence>
<dbReference type="Gene3D" id="1.10.287.130">
    <property type="match status" value="1"/>
</dbReference>
<evidence type="ECO:0000259" key="10">
    <source>
        <dbReference type="PROSITE" id="PS50885"/>
    </source>
</evidence>
<keyword evidence="8" id="KW-1133">Transmembrane helix</keyword>
<dbReference type="EMBL" id="MAWT01000042">
    <property type="protein sequence ID" value="OCM70918.1"/>
    <property type="molecule type" value="Genomic_DNA"/>
</dbReference>
<feature type="domain" description="HAMP" evidence="10">
    <location>
        <begin position="59"/>
        <end position="111"/>
    </location>
</feature>
<dbReference type="PROSITE" id="PS50885">
    <property type="entry name" value="HAMP"/>
    <property type="match status" value="1"/>
</dbReference>
<evidence type="ECO:0000313" key="15">
    <source>
        <dbReference type="Proteomes" id="UP000093122"/>
    </source>
</evidence>
<dbReference type="AlphaFoldDB" id="A0A0E1EL67"/>
<dbReference type="EMBL" id="QHGZ01000047">
    <property type="protein sequence ID" value="RDY91181.1"/>
    <property type="molecule type" value="Genomic_DNA"/>
</dbReference>
<dbReference type="SMR" id="A0A0E1EL67"/>
<dbReference type="SMART" id="SM00388">
    <property type="entry name" value="HisKA"/>
    <property type="match status" value="1"/>
</dbReference>
<evidence type="ECO:0000256" key="7">
    <source>
        <dbReference type="ARBA" id="ARBA00023012"/>
    </source>
</evidence>
<evidence type="ECO:0000256" key="5">
    <source>
        <dbReference type="ARBA" id="ARBA00022679"/>
    </source>
</evidence>
<keyword evidence="6 12" id="KW-0418">Kinase</keyword>
<dbReference type="CDD" id="cd00082">
    <property type="entry name" value="HisKA"/>
    <property type="match status" value="1"/>
</dbReference>
<keyword evidence="7" id="KW-0902">Two-component regulatory system</keyword>
<evidence type="ECO:0000313" key="16">
    <source>
        <dbReference type="Proteomes" id="UP000256718"/>
    </source>
</evidence>
<dbReference type="InterPro" id="IPR004358">
    <property type="entry name" value="Sig_transdc_His_kin-like_C"/>
</dbReference>
<reference evidence="12 15" key="2">
    <citation type="journal article" date="2016" name="Sci. Rep.">
        <title>Serotype IV Streptococcus agalactiae ST-452 has arisen from large genomic recombination events between CC23 and the hypervirulent CC17 lineages.</title>
        <authorList>
            <person name="Campisi E."/>
            <person name="Rinaudo C.D."/>
            <person name="Donati C."/>
            <person name="Barucco M."/>
            <person name="Torricelli G."/>
            <person name="Edwards M.S."/>
            <person name="Baker C.J."/>
            <person name="Margarit I."/>
            <person name="Rosini R."/>
        </authorList>
    </citation>
    <scope>NUCLEOTIDE SEQUENCE [LARGE SCALE GENOMIC DNA]</scope>
    <source>
        <strain evidence="12 15">CZ-PW-140</strain>
    </source>
</reference>
<comment type="subcellular location">
    <subcellularLocation>
        <location evidence="2">Membrane</location>
    </subcellularLocation>
</comment>
<dbReference type="PRINTS" id="PR00344">
    <property type="entry name" value="BCTRLSENSOR"/>
</dbReference>
<dbReference type="SUPFAM" id="SSF47384">
    <property type="entry name" value="Homodimeric domain of signal transducing histidine kinase"/>
    <property type="match status" value="1"/>
</dbReference>
<dbReference type="Pfam" id="PF00512">
    <property type="entry name" value="HisKA"/>
    <property type="match status" value="1"/>
</dbReference>
<evidence type="ECO:0000256" key="3">
    <source>
        <dbReference type="ARBA" id="ARBA00012438"/>
    </source>
</evidence>
<dbReference type="Proteomes" id="UP000093122">
    <property type="component" value="Unassembled WGS sequence"/>
</dbReference>
<feature type="transmembrane region" description="Helical" evidence="8">
    <location>
        <begin position="5"/>
        <end position="26"/>
    </location>
</feature>
<dbReference type="PANTHER" id="PTHR45453">
    <property type="entry name" value="PHOSPHATE REGULON SENSOR PROTEIN PHOR"/>
    <property type="match status" value="1"/>
</dbReference>
<keyword evidence="4" id="KW-0597">Phosphoprotein</keyword>
<dbReference type="EC" id="2.7.13.3" evidence="3"/>
<evidence type="ECO:0000256" key="8">
    <source>
        <dbReference type="SAM" id="Phobius"/>
    </source>
</evidence>
<feature type="transmembrane region" description="Helical" evidence="8">
    <location>
        <begin position="38"/>
        <end position="63"/>
    </location>
</feature>
<evidence type="ECO:0000256" key="1">
    <source>
        <dbReference type="ARBA" id="ARBA00000085"/>
    </source>
</evidence>